<dbReference type="PANTHER" id="PTHR24279">
    <property type="entry name" value="CYTOCHROME P450"/>
    <property type="match status" value="1"/>
</dbReference>
<accession>A0A8S3YLF1</accession>
<organism evidence="10 11">
    <name type="scientific">Candidula unifasciata</name>
    <dbReference type="NCBI Taxonomy" id="100452"/>
    <lineage>
        <taxon>Eukaryota</taxon>
        <taxon>Metazoa</taxon>
        <taxon>Spiralia</taxon>
        <taxon>Lophotrochozoa</taxon>
        <taxon>Mollusca</taxon>
        <taxon>Gastropoda</taxon>
        <taxon>Heterobranchia</taxon>
        <taxon>Euthyneura</taxon>
        <taxon>Panpulmonata</taxon>
        <taxon>Eupulmonata</taxon>
        <taxon>Stylommatophora</taxon>
        <taxon>Helicina</taxon>
        <taxon>Helicoidea</taxon>
        <taxon>Geomitridae</taxon>
        <taxon>Candidula</taxon>
    </lineage>
</organism>
<dbReference type="PANTHER" id="PTHR24279:SF120">
    <property type="entry name" value="CYTOCHROME P450"/>
    <property type="match status" value="1"/>
</dbReference>
<dbReference type="PROSITE" id="PS00086">
    <property type="entry name" value="CYTOCHROME_P450"/>
    <property type="match status" value="1"/>
</dbReference>
<dbReference type="InterPro" id="IPR002401">
    <property type="entry name" value="Cyt_P450_E_grp-I"/>
</dbReference>
<protein>
    <submittedName>
        <fullName evidence="10">Uncharacterized protein</fullName>
    </submittedName>
</protein>
<keyword evidence="6 8" id="KW-0408">Iron</keyword>
<dbReference type="GO" id="GO:0005506">
    <property type="term" value="F:iron ion binding"/>
    <property type="evidence" value="ECO:0007669"/>
    <property type="project" value="InterPro"/>
</dbReference>
<dbReference type="CDD" id="cd11054">
    <property type="entry name" value="CYP24A1-like"/>
    <property type="match status" value="1"/>
</dbReference>
<dbReference type="EMBL" id="CAJHNH020000180">
    <property type="protein sequence ID" value="CAG5115900.1"/>
    <property type="molecule type" value="Genomic_DNA"/>
</dbReference>
<dbReference type="InterPro" id="IPR017972">
    <property type="entry name" value="Cyt_P450_CS"/>
</dbReference>
<evidence type="ECO:0000256" key="9">
    <source>
        <dbReference type="RuleBase" id="RU000461"/>
    </source>
</evidence>
<evidence type="ECO:0000313" key="10">
    <source>
        <dbReference type="EMBL" id="CAG5115900.1"/>
    </source>
</evidence>
<dbReference type="GO" id="GO:0016705">
    <property type="term" value="F:oxidoreductase activity, acting on paired donors, with incorporation or reduction of molecular oxygen"/>
    <property type="evidence" value="ECO:0007669"/>
    <property type="project" value="InterPro"/>
</dbReference>
<dbReference type="Pfam" id="PF00067">
    <property type="entry name" value="p450"/>
    <property type="match status" value="1"/>
</dbReference>
<dbReference type="GO" id="GO:0004497">
    <property type="term" value="F:monooxygenase activity"/>
    <property type="evidence" value="ECO:0007669"/>
    <property type="project" value="UniProtKB-KW"/>
</dbReference>
<sequence length="509" mass="58829">MFPRFGKQIGAPFLQWPLVTTVSHRHAAVAGSLDRASDSSQEEYENALPFSSLPGPRGVPWFGNWFAYKRDMSKVYRRDLVLKEFYTKYGYIVKETVAGRDIVHLFHPDFLKQIYETEGKFPLVPPLLEAVKTYRQRKDLAPGLGNSNGEEWYRLRKVVQHIMLRPYKALDYLRLQNKVATDFVDKFESLMSENREIPDFNRWMARWGIESAAHNCFEMRMGYLEDKGADVANRIIDANSSVFDISVKLFFSLPIYKYLPTPSIRKLFDCEDFINGLAEELMGMATRRYRQAVEENSLAEDQFMFLSYLLGSKDVSQRDIMPVILSVLTDTLSTTSQIALFNLYTLASNPEAQEKAHKEALQLLSPSGDLSAEGFNSCTYIKACLDVPRLSPSNMVIGGYQIPEGTFLCLNNYCYSLDPQVIPDLEVYSPERWLREDAVKEKVHPYMLTPFSLGRRMCAGRRFAEQELVLLLCKILKRYRLEWHHGKLHQHFRLLCIPDQEVKVKFIPR</sequence>
<comment type="cofactor">
    <cofactor evidence="1 8">
        <name>heme</name>
        <dbReference type="ChEBI" id="CHEBI:30413"/>
    </cofactor>
</comment>
<evidence type="ECO:0000256" key="4">
    <source>
        <dbReference type="ARBA" id="ARBA00022723"/>
    </source>
</evidence>
<name>A0A8S3YLF1_9EUPU</name>
<dbReference type="InterPro" id="IPR036396">
    <property type="entry name" value="Cyt_P450_sf"/>
</dbReference>
<evidence type="ECO:0000256" key="5">
    <source>
        <dbReference type="ARBA" id="ARBA00023002"/>
    </source>
</evidence>
<dbReference type="GO" id="GO:0020037">
    <property type="term" value="F:heme binding"/>
    <property type="evidence" value="ECO:0007669"/>
    <property type="project" value="InterPro"/>
</dbReference>
<evidence type="ECO:0000256" key="2">
    <source>
        <dbReference type="ARBA" id="ARBA00010617"/>
    </source>
</evidence>
<keyword evidence="11" id="KW-1185">Reference proteome</keyword>
<dbReference type="InterPro" id="IPR050479">
    <property type="entry name" value="CYP11_CYP27_families"/>
</dbReference>
<evidence type="ECO:0000256" key="1">
    <source>
        <dbReference type="ARBA" id="ARBA00001971"/>
    </source>
</evidence>
<evidence type="ECO:0000256" key="8">
    <source>
        <dbReference type="PIRSR" id="PIRSR602401-1"/>
    </source>
</evidence>
<evidence type="ECO:0000256" key="6">
    <source>
        <dbReference type="ARBA" id="ARBA00023004"/>
    </source>
</evidence>
<evidence type="ECO:0000313" key="11">
    <source>
        <dbReference type="Proteomes" id="UP000678393"/>
    </source>
</evidence>
<evidence type="ECO:0000256" key="7">
    <source>
        <dbReference type="ARBA" id="ARBA00023033"/>
    </source>
</evidence>
<keyword evidence="7 9" id="KW-0503">Monooxygenase</keyword>
<feature type="binding site" description="axial binding residue" evidence="8">
    <location>
        <position position="458"/>
    </location>
    <ligand>
        <name>heme</name>
        <dbReference type="ChEBI" id="CHEBI:30413"/>
    </ligand>
    <ligandPart>
        <name>Fe</name>
        <dbReference type="ChEBI" id="CHEBI:18248"/>
    </ligandPart>
</feature>
<dbReference type="PRINTS" id="PR00463">
    <property type="entry name" value="EP450I"/>
</dbReference>
<dbReference type="Gene3D" id="1.10.630.10">
    <property type="entry name" value="Cytochrome P450"/>
    <property type="match status" value="1"/>
</dbReference>
<dbReference type="AlphaFoldDB" id="A0A8S3YLF1"/>
<dbReference type="OrthoDB" id="3945418at2759"/>
<dbReference type="InterPro" id="IPR001128">
    <property type="entry name" value="Cyt_P450"/>
</dbReference>
<dbReference type="SUPFAM" id="SSF48264">
    <property type="entry name" value="Cytochrome P450"/>
    <property type="match status" value="1"/>
</dbReference>
<dbReference type="Proteomes" id="UP000678393">
    <property type="component" value="Unassembled WGS sequence"/>
</dbReference>
<comment type="similarity">
    <text evidence="2 9">Belongs to the cytochrome P450 family.</text>
</comment>
<reference evidence="10" key="1">
    <citation type="submission" date="2021-04" db="EMBL/GenBank/DDBJ databases">
        <authorList>
            <consortium name="Molecular Ecology Group"/>
        </authorList>
    </citation>
    <scope>NUCLEOTIDE SEQUENCE</scope>
</reference>
<proteinExistence type="inferred from homology"/>
<evidence type="ECO:0000256" key="3">
    <source>
        <dbReference type="ARBA" id="ARBA00022617"/>
    </source>
</evidence>
<gene>
    <name evidence="10" type="ORF">CUNI_LOCUS1458</name>
</gene>
<keyword evidence="4 8" id="KW-0479">Metal-binding</keyword>
<comment type="caution">
    <text evidence="10">The sequence shown here is derived from an EMBL/GenBank/DDBJ whole genome shotgun (WGS) entry which is preliminary data.</text>
</comment>
<keyword evidence="5 9" id="KW-0560">Oxidoreductase</keyword>
<keyword evidence="3 8" id="KW-0349">Heme</keyword>